<reference evidence="1 3" key="2">
    <citation type="journal article" date="2013" name="Nature">
        <title>Insights into bilaterian evolution from three spiralian genomes.</title>
        <authorList>
            <person name="Simakov O."/>
            <person name="Marletaz F."/>
            <person name="Cho S.J."/>
            <person name="Edsinger-Gonzales E."/>
            <person name="Havlak P."/>
            <person name="Hellsten U."/>
            <person name="Kuo D.H."/>
            <person name="Larsson T."/>
            <person name="Lv J."/>
            <person name="Arendt D."/>
            <person name="Savage R."/>
            <person name="Osoegawa K."/>
            <person name="de Jong P."/>
            <person name="Grimwood J."/>
            <person name="Chapman J.A."/>
            <person name="Shapiro H."/>
            <person name="Aerts A."/>
            <person name="Otillar R.P."/>
            <person name="Terry A.Y."/>
            <person name="Boore J.L."/>
            <person name="Grigoriev I.V."/>
            <person name="Lindberg D.R."/>
            <person name="Seaver E.C."/>
            <person name="Weisblat D.A."/>
            <person name="Putnam N.H."/>
            <person name="Rokhsar D.S."/>
        </authorList>
    </citation>
    <scope>NUCLEOTIDE SEQUENCE</scope>
</reference>
<reference evidence="2" key="3">
    <citation type="submission" date="2015-06" db="UniProtKB">
        <authorList>
            <consortium name="EnsemblMetazoa"/>
        </authorList>
    </citation>
    <scope>IDENTIFICATION</scope>
</reference>
<dbReference type="HOGENOM" id="CLU_1251861_0_0_1"/>
<dbReference type="GeneID" id="20203879"/>
<dbReference type="EnsemblMetazoa" id="HelroT172015">
    <property type="protein sequence ID" value="HelroP172015"/>
    <property type="gene ID" value="HelroG172015"/>
</dbReference>
<dbReference type="EMBL" id="AMQM01004018">
    <property type="status" value="NOT_ANNOTATED_CDS"/>
    <property type="molecule type" value="Genomic_DNA"/>
</dbReference>
<name>T1F4Y0_HELRO</name>
<gene>
    <name evidence="2" type="primary">20203879</name>
    <name evidence="1" type="ORF">HELRODRAFT_172015</name>
</gene>
<reference evidence="3" key="1">
    <citation type="submission" date="2012-12" db="EMBL/GenBank/DDBJ databases">
        <authorList>
            <person name="Hellsten U."/>
            <person name="Grimwood J."/>
            <person name="Chapman J.A."/>
            <person name="Shapiro H."/>
            <person name="Aerts A."/>
            <person name="Otillar R.P."/>
            <person name="Terry A.Y."/>
            <person name="Boore J.L."/>
            <person name="Simakov O."/>
            <person name="Marletaz F."/>
            <person name="Cho S.-J."/>
            <person name="Edsinger-Gonzales E."/>
            <person name="Havlak P."/>
            <person name="Kuo D.-H."/>
            <person name="Larsson T."/>
            <person name="Lv J."/>
            <person name="Arendt D."/>
            <person name="Savage R."/>
            <person name="Osoegawa K."/>
            <person name="de Jong P."/>
            <person name="Lindberg D.R."/>
            <person name="Seaver E.C."/>
            <person name="Weisblat D.A."/>
            <person name="Putnam N.H."/>
            <person name="Grigoriev I.V."/>
            <person name="Rokhsar D.S."/>
        </authorList>
    </citation>
    <scope>NUCLEOTIDE SEQUENCE</scope>
</reference>
<evidence type="ECO:0000313" key="3">
    <source>
        <dbReference type="Proteomes" id="UP000015101"/>
    </source>
</evidence>
<protein>
    <submittedName>
        <fullName evidence="1 2">Uncharacterized protein</fullName>
    </submittedName>
</protein>
<dbReference type="KEGG" id="hro:HELRODRAFT_172015"/>
<dbReference type="AlphaFoldDB" id="T1F4Y0"/>
<keyword evidence="3" id="KW-1185">Reference proteome</keyword>
<evidence type="ECO:0000313" key="2">
    <source>
        <dbReference type="EnsemblMetazoa" id="HelroP172015"/>
    </source>
</evidence>
<proteinExistence type="predicted"/>
<dbReference type="EMBL" id="KB096411">
    <property type="protein sequence ID" value="ESO05003.1"/>
    <property type="molecule type" value="Genomic_DNA"/>
</dbReference>
<accession>T1F4Y0</accession>
<dbReference type="CTD" id="20203879"/>
<sequence length="221" mass="25491">MDTNWLKLIQQMEAIKANVDQWHKTMENTLRLGSLNPLNYKHALLKNVPAPTPFLTHQSTPTTSTPNLQHVGRTTTFPRNSPTTHQHASYHTLLPSNHGMTRRMPLLPDPPTTNPIIQLHHPGTHFKYSTTESDNSITKEVTNNQDANNNNQNNYNENILQTGNKNNNNKFIIVRPYNRQLNSFYEEIITTLILHGCIQNHNDILQAYTINKPLHRILFRH</sequence>
<dbReference type="Proteomes" id="UP000015101">
    <property type="component" value="Unassembled WGS sequence"/>
</dbReference>
<evidence type="ECO:0000313" key="1">
    <source>
        <dbReference type="EMBL" id="ESO05003.1"/>
    </source>
</evidence>
<dbReference type="EMBL" id="AMQM01004017">
    <property type="status" value="NOT_ANNOTATED_CDS"/>
    <property type="molecule type" value="Genomic_DNA"/>
</dbReference>
<dbReference type="RefSeq" id="XP_009016936.1">
    <property type="nucleotide sequence ID" value="XM_009018688.1"/>
</dbReference>
<dbReference type="InParanoid" id="T1F4Y0"/>
<organism evidence="2 3">
    <name type="scientific">Helobdella robusta</name>
    <name type="common">Californian leech</name>
    <dbReference type="NCBI Taxonomy" id="6412"/>
    <lineage>
        <taxon>Eukaryota</taxon>
        <taxon>Metazoa</taxon>
        <taxon>Spiralia</taxon>
        <taxon>Lophotrochozoa</taxon>
        <taxon>Annelida</taxon>
        <taxon>Clitellata</taxon>
        <taxon>Hirudinea</taxon>
        <taxon>Rhynchobdellida</taxon>
        <taxon>Glossiphoniidae</taxon>
        <taxon>Helobdella</taxon>
    </lineage>
</organism>